<name>A0A166R612_9AGAM</name>
<dbReference type="AlphaFoldDB" id="A0A166R612"/>
<protein>
    <submittedName>
        <fullName evidence="1">Uncharacterized protein</fullName>
    </submittedName>
</protein>
<gene>
    <name evidence="1" type="ORF">FIBSPDRAFT_886170</name>
</gene>
<keyword evidence="2" id="KW-1185">Reference proteome</keyword>
<accession>A0A166R612</accession>
<evidence type="ECO:0000313" key="1">
    <source>
        <dbReference type="EMBL" id="KZP27945.1"/>
    </source>
</evidence>
<organism evidence="1 2">
    <name type="scientific">Athelia psychrophila</name>
    <dbReference type="NCBI Taxonomy" id="1759441"/>
    <lineage>
        <taxon>Eukaryota</taxon>
        <taxon>Fungi</taxon>
        <taxon>Dikarya</taxon>
        <taxon>Basidiomycota</taxon>
        <taxon>Agaricomycotina</taxon>
        <taxon>Agaricomycetes</taxon>
        <taxon>Agaricomycetidae</taxon>
        <taxon>Atheliales</taxon>
        <taxon>Atheliaceae</taxon>
        <taxon>Athelia</taxon>
    </lineage>
</organism>
<evidence type="ECO:0000313" key="2">
    <source>
        <dbReference type="Proteomes" id="UP000076532"/>
    </source>
</evidence>
<sequence length="184" mass="20942">MTHSRPPDKRLSTEPRRTTTVLIGIRTTVSGTRYTFSILSPARYSTSASPPGPDTAADRTKHTLTPASIAHNTFPTYLPEHFLARPLHVLVQAGPVLCQRLCRWFNLADRSSGVHVAAPLTGRSSSCIQRFWLRAAWWRRAYDCGAERDEDRVWLWRRVRGEWGGEGSALRQVWWLGRACCWLL</sequence>
<reference evidence="1 2" key="1">
    <citation type="journal article" date="2016" name="Mol. Biol. Evol.">
        <title>Comparative Genomics of Early-Diverging Mushroom-Forming Fungi Provides Insights into the Origins of Lignocellulose Decay Capabilities.</title>
        <authorList>
            <person name="Nagy L.G."/>
            <person name="Riley R."/>
            <person name="Tritt A."/>
            <person name="Adam C."/>
            <person name="Daum C."/>
            <person name="Floudas D."/>
            <person name="Sun H."/>
            <person name="Yadav J.S."/>
            <person name="Pangilinan J."/>
            <person name="Larsson K.H."/>
            <person name="Matsuura K."/>
            <person name="Barry K."/>
            <person name="Labutti K."/>
            <person name="Kuo R."/>
            <person name="Ohm R.A."/>
            <person name="Bhattacharya S.S."/>
            <person name="Shirouzu T."/>
            <person name="Yoshinaga Y."/>
            <person name="Martin F.M."/>
            <person name="Grigoriev I.V."/>
            <person name="Hibbett D.S."/>
        </authorList>
    </citation>
    <scope>NUCLEOTIDE SEQUENCE [LARGE SCALE GENOMIC DNA]</scope>
    <source>
        <strain evidence="1 2">CBS 109695</strain>
    </source>
</reference>
<dbReference type="Proteomes" id="UP000076532">
    <property type="component" value="Unassembled WGS sequence"/>
</dbReference>
<proteinExistence type="predicted"/>
<dbReference type="EMBL" id="KV417506">
    <property type="protein sequence ID" value="KZP27945.1"/>
    <property type="molecule type" value="Genomic_DNA"/>
</dbReference>